<keyword evidence="4 8" id="KW-0812">Transmembrane</keyword>
<comment type="caution">
    <text evidence="11">The sequence shown here is derived from an EMBL/GenBank/DDBJ whole genome shotgun (WGS) entry which is preliminary data.</text>
</comment>
<reference evidence="11" key="1">
    <citation type="submission" date="2020-08" db="EMBL/GenBank/DDBJ databases">
        <title>Genomic Encyclopedia of Type Strains, Phase IV (KMG-IV): sequencing the most valuable type-strain genomes for metagenomic binning, comparative biology and taxonomic classification.</title>
        <authorList>
            <person name="Goeker M."/>
        </authorList>
    </citation>
    <scope>NUCLEOTIDE SEQUENCE [LARGE SCALE GENOMIC DNA]</scope>
    <source>
        <strain evidence="11">DSM 105720</strain>
    </source>
</reference>
<dbReference type="PANTHER" id="PTHR30069:SF29">
    <property type="entry name" value="HEMOGLOBIN AND HEMOGLOBIN-HAPTOGLOBIN-BINDING PROTEIN 1-RELATED"/>
    <property type="match status" value="1"/>
</dbReference>
<dbReference type="InterPro" id="IPR012910">
    <property type="entry name" value="Plug_dom"/>
</dbReference>
<evidence type="ECO:0000256" key="2">
    <source>
        <dbReference type="ARBA" id="ARBA00022448"/>
    </source>
</evidence>
<evidence type="ECO:0000256" key="4">
    <source>
        <dbReference type="ARBA" id="ARBA00022692"/>
    </source>
</evidence>
<keyword evidence="12" id="KW-1185">Reference proteome</keyword>
<dbReference type="EMBL" id="JACIER010000007">
    <property type="protein sequence ID" value="MBB4044281.1"/>
    <property type="molecule type" value="Genomic_DNA"/>
</dbReference>
<keyword evidence="2 8" id="KW-0813">Transport</keyword>
<dbReference type="NCBIfam" id="TIGR04056">
    <property type="entry name" value="OMP_RagA_SusC"/>
    <property type="match status" value="1"/>
</dbReference>
<dbReference type="InterPro" id="IPR023996">
    <property type="entry name" value="TonB-dep_OMP_SusC/RagA"/>
</dbReference>
<keyword evidence="6 8" id="KW-0472">Membrane</keyword>
<evidence type="ECO:0000256" key="8">
    <source>
        <dbReference type="PROSITE-ProRule" id="PRU01360"/>
    </source>
</evidence>
<keyword evidence="3 8" id="KW-1134">Transmembrane beta strand</keyword>
<protein>
    <submittedName>
        <fullName evidence="11">TonB-linked SusC/RagA family outer membrane protein</fullName>
    </submittedName>
</protein>
<dbReference type="PANTHER" id="PTHR30069">
    <property type="entry name" value="TONB-DEPENDENT OUTER MEMBRANE RECEPTOR"/>
    <property type="match status" value="1"/>
</dbReference>
<feature type="domain" description="TonB-dependent receptor plug" evidence="10">
    <location>
        <begin position="120"/>
        <end position="236"/>
    </location>
</feature>
<evidence type="ECO:0000256" key="6">
    <source>
        <dbReference type="ARBA" id="ARBA00023136"/>
    </source>
</evidence>
<dbReference type="GO" id="GO:0044718">
    <property type="term" value="P:siderophore transmembrane transport"/>
    <property type="evidence" value="ECO:0007669"/>
    <property type="project" value="TreeGrafter"/>
</dbReference>
<dbReference type="InterPro" id="IPR008969">
    <property type="entry name" value="CarboxyPept-like_regulatory"/>
</dbReference>
<evidence type="ECO:0000313" key="12">
    <source>
        <dbReference type="Proteomes" id="UP000560658"/>
    </source>
</evidence>
<evidence type="ECO:0000256" key="7">
    <source>
        <dbReference type="ARBA" id="ARBA00023237"/>
    </source>
</evidence>
<evidence type="ECO:0000256" key="3">
    <source>
        <dbReference type="ARBA" id="ARBA00022452"/>
    </source>
</evidence>
<dbReference type="SUPFAM" id="SSF49464">
    <property type="entry name" value="Carboxypeptidase regulatory domain-like"/>
    <property type="match status" value="1"/>
</dbReference>
<evidence type="ECO:0000259" key="10">
    <source>
        <dbReference type="Pfam" id="PF07715"/>
    </source>
</evidence>
<evidence type="ECO:0000313" key="11">
    <source>
        <dbReference type="EMBL" id="MBB4044281.1"/>
    </source>
</evidence>
<dbReference type="Pfam" id="PF07715">
    <property type="entry name" value="Plug"/>
    <property type="match status" value="1"/>
</dbReference>
<proteinExistence type="inferred from homology"/>
<name>A0A840CZM4_9BACE</name>
<dbReference type="InterPro" id="IPR036942">
    <property type="entry name" value="Beta-barrel_TonB_sf"/>
</dbReference>
<accession>A0A840CZM4</accession>
<dbReference type="PROSITE" id="PS52016">
    <property type="entry name" value="TONB_DEPENDENT_REC_3"/>
    <property type="match status" value="1"/>
</dbReference>
<dbReference type="Proteomes" id="UP000560658">
    <property type="component" value="Unassembled WGS sequence"/>
</dbReference>
<evidence type="ECO:0000256" key="5">
    <source>
        <dbReference type="ARBA" id="ARBA00022729"/>
    </source>
</evidence>
<organism evidence="11 12">
    <name type="scientific">Bacteroides reticulotermitis</name>
    <dbReference type="NCBI Taxonomy" id="1133319"/>
    <lineage>
        <taxon>Bacteria</taxon>
        <taxon>Pseudomonadati</taxon>
        <taxon>Bacteroidota</taxon>
        <taxon>Bacteroidia</taxon>
        <taxon>Bacteroidales</taxon>
        <taxon>Bacteroidaceae</taxon>
        <taxon>Bacteroides</taxon>
    </lineage>
</organism>
<evidence type="ECO:0000256" key="9">
    <source>
        <dbReference type="SAM" id="SignalP"/>
    </source>
</evidence>
<dbReference type="GO" id="GO:0009279">
    <property type="term" value="C:cell outer membrane"/>
    <property type="evidence" value="ECO:0007669"/>
    <property type="project" value="UniProtKB-SubCell"/>
</dbReference>
<dbReference type="AlphaFoldDB" id="A0A840CZM4"/>
<comment type="similarity">
    <text evidence="8">Belongs to the TonB-dependent receptor family.</text>
</comment>
<dbReference type="Gene3D" id="2.170.130.10">
    <property type="entry name" value="TonB-dependent receptor, plug domain"/>
    <property type="match status" value="1"/>
</dbReference>
<dbReference type="InterPro" id="IPR039426">
    <property type="entry name" value="TonB-dep_rcpt-like"/>
</dbReference>
<feature type="chain" id="PRO_5032533746" evidence="9">
    <location>
        <begin position="18"/>
        <end position="1045"/>
    </location>
</feature>
<feature type="signal peptide" evidence="9">
    <location>
        <begin position="1"/>
        <end position="17"/>
    </location>
</feature>
<dbReference type="SUPFAM" id="SSF56935">
    <property type="entry name" value="Porins"/>
    <property type="match status" value="1"/>
</dbReference>
<keyword evidence="7 8" id="KW-0998">Cell outer membrane</keyword>
<comment type="subcellular location">
    <subcellularLocation>
        <location evidence="1 8">Cell outer membrane</location>
        <topology evidence="1 8">Multi-pass membrane protein</topology>
    </subcellularLocation>
</comment>
<keyword evidence="5 9" id="KW-0732">Signal</keyword>
<evidence type="ECO:0000256" key="1">
    <source>
        <dbReference type="ARBA" id="ARBA00004571"/>
    </source>
</evidence>
<dbReference type="RefSeq" id="WP_183208521.1">
    <property type="nucleotide sequence ID" value="NZ_JACIER010000007.1"/>
</dbReference>
<dbReference type="GO" id="GO:0015344">
    <property type="term" value="F:siderophore uptake transmembrane transporter activity"/>
    <property type="evidence" value="ECO:0007669"/>
    <property type="project" value="TreeGrafter"/>
</dbReference>
<dbReference type="InterPro" id="IPR037066">
    <property type="entry name" value="Plug_dom_sf"/>
</dbReference>
<gene>
    <name evidence="11" type="ORF">GGR06_002072</name>
</gene>
<sequence length="1045" mass="116868">MKNIKITLMSLLLFLSAAEVCGQKVHKISGKILSSFHQPIEGAIVNIPGGKEAITTGEGTFHIESKKDIKQVSVWAVGYYPVTQLVNGREEVVIMMVPEDRYKYNESTVLPFRQESTRSEQTTATNITKKDFTTGVRKIDQALTGQVAGLQTTRTGGMPGEGSYMNLRGIRSLVGANAPLVVINGVPHLPDTHESQLINGFSRDIFQAYNIQDIQNITVLKGAEASMYGSMGSNGVILIETDGAASNDLETKISFYGQYGVSWNDKRMPLLKGTDYKSYLSDVGLTYYDNMGDFFTAFPFMSDPNNKYNYLYNNKTDWQDKIYKNGFVTDNLFRVEGGDAIAKYDLSLGYAMENGILEKTKSQRYHTQLNTNVLISKKIEMFVTAGLAYMSGNYQEQGMISQTNPILAAYAQSPLLSPYKKDDSGNTLATYSSYYYGNNQNTDFLTSNPLAIVNTLDARNRQYEVNVRAGVTYKPLTGLELTGMVGVYYNYNNEHLFVPGITDQSIRPFFDQYGSANNTVEEGVGETYNFFYNLNGRYQKTFNHIHKLNVLAGAQVLTTKNEYDAGSGRNTANDFYQTLGSTQSVGRYFHGYVDKWNWMNFYAHADYTYNEMLSASVNMAVDGSSSSGTYGNRFYMYPSVALAWLGKGWLPLSNSTFVNRLNVRAEYGMTGNSRYSSTLGKYYYTSLPYQEISGIVRGNVSNTYLKPEKNKQLNLGLDLTLWNNRIDLSVDYYNNQTTDVIFAIPQSSVYGSNKYYDNCGKIENQGVELSLQASLVRTRDFEWIVGGNIARNKGKVKSLGGVDQLVNTYSDGAQIVTQVGSDPYQFYGYQAAGVFATKAEAAEANLVSSTGRSFEAGDVHFIDQNGDHRIDDKDRVALGSSAPKYFGGFFTRIAYKSFALSAEFSYSKGNKAYNAVRRDLESLSTLGNQSEAVINRWSLEGQQTSMPRAQWGDPVGNSDFSSRWIEDASYVRMKNITFSYSFDKKFLNFFRSGTLYVTGENLITATKYLGMDPEFSYSYDDMIQGFDYAKLMQPKSVKFGVNLKF</sequence>
<dbReference type="Gene3D" id="2.40.170.20">
    <property type="entry name" value="TonB-dependent receptor, beta-barrel domain"/>
    <property type="match status" value="1"/>
</dbReference>